<keyword evidence="3" id="KW-0645">Protease</keyword>
<name>A0A2T2NAT0_CORCC</name>
<feature type="domain" description="USP" evidence="9">
    <location>
        <begin position="629"/>
        <end position="1177"/>
    </location>
</feature>
<feature type="region of interest" description="Disordered" evidence="8">
    <location>
        <begin position="30"/>
        <end position="52"/>
    </location>
</feature>
<gene>
    <name evidence="10" type="ORF">BS50DRAFT_577460</name>
</gene>
<dbReference type="GO" id="GO:0061136">
    <property type="term" value="P:regulation of proteasomal protein catabolic process"/>
    <property type="evidence" value="ECO:0007669"/>
    <property type="project" value="TreeGrafter"/>
</dbReference>
<feature type="compositionally biased region" description="Low complexity" evidence="8">
    <location>
        <begin position="775"/>
        <end position="785"/>
    </location>
</feature>
<dbReference type="EC" id="3.4.19.12" evidence="2"/>
<evidence type="ECO:0000256" key="7">
    <source>
        <dbReference type="SAM" id="Coils"/>
    </source>
</evidence>
<dbReference type="PROSITE" id="PS00972">
    <property type="entry name" value="USP_1"/>
    <property type="match status" value="1"/>
</dbReference>
<dbReference type="InterPro" id="IPR001394">
    <property type="entry name" value="Peptidase_C19_UCH"/>
</dbReference>
<evidence type="ECO:0000256" key="5">
    <source>
        <dbReference type="ARBA" id="ARBA00022801"/>
    </source>
</evidence>
<evidence type="ECO:0000313" key="11">
    <source>
        <dbReference type="Proteomes" id="UP000240883"/>
    </source>
</evidence>
<keyword evidence="4" id="KW-0833">Ubl conjugation pathway</keyword>
<evidence type="ECO:0000256" key="8">
    <source>
        <dbReference type="SAM" id="MobiDB-lite"/>
    </source>
</evidence>
<dbReference type="PANTHER" id="PTHR43982:SF6">
    <property type="entry name" value="UBIQUITIN CARBOXYL-TERMINAL HYDROLASE 2-RELATED"/>
    <property type="match status" value="1"/>
</dbReference>
<dbReference type="PANTHER" id="PTHR43982">
    <property type="entry name" value="UBIQUITIN CARBOXYL-TERMINAL HYDROLASE"/>
    <property type="match status" value="1"/>
</dbReference>
<dbReference type="InterPro" id="IPR025305">
    <property type="entry name" value="UCH_repeat_domain"/>
</dbReference>
<feature type="region of interest" description="Disordered" evidence="8">
    <location>
        <begin position="57"/>
        <end position="76"/>
    </location>
</feature>
<evidence type="ECO:0000313" key="10">
    <source>
        <dbReference type="EMBL" id="PSN62552.1"/>
    </source>
</evidence>
<evidence type="ECO:0000256" key="4">
    <source>
        <dbReference type="ARBA" id="ARBA00022786"/>
    </source>
</evidence>
<comment type="catalytic activity">
    <reaction evidence="1">
        <text>Thiol-dependent hydrolysis of ester, thioester, amide, peptide and isopeptide bonds formed by the C-terminal Gly of ubiquitin (a 76-residue protein attached to proteins as an intracellular targeting signal).</text>
        <dbReference type="EC" id="3.4.19.12"/>
    </reaction>
</comment>
<keyword evidence="5 10" id="KW-0378">Hydrolase</keyword>
<protein>
    <recommendedName>
        <fullName evidence="2">ubiquitinyl hydrolase 1</fullName>
        <ecNumber evidence="2">3.4.19.12</ecNumber>
    </recommendedName>
</protein>
<dbReference type="InterPro" id="IPR038765">
    <property type="entry name" value="Papain-like_cys_pep_sf"/>
</dbReference>
<keyword evidence="6" id="KW-0788">Thiol protease</keyword>
<evidence type="ECO:0000259" key="9">
    <source>
        <dbReference type="PROSITE" id="PS50235"/>
    </source>
</evidence>
<dbReference type="Pfam" id="PF13446">
    <property type="entry name" value="RPT"/>
    <property type="match status" value="2"/>
</dbReference>
<dbReference type="Gene3D" id="3.90.70.10">
    <property type="entry name" value="Cysteine proteinases"/>
    <property type="match status" value="2"/>
</dbReference>
<dbReference type="InterPro" id="IPR028889">
    <property type="entry name" value="USP"/>
</dbReference>
<dbReference type="GO" id="GO:0004843">
    <property type="term" value="F:cysteine-type deubiquitinase activity"/>
    <property type="evidence" value="ECO:0007669"/>
    <property type="project" value="UniProtKB-EC"/>
</dbReference>
<dbReference type="OrthoDB" id="2420415at2759"/>
<feature type="compositionally biased region" description="Pro residues" evidence="8">
    <location>
        <begin position="817"/>
        <end position="829"/>
    </location>
</feature>
<evidence type="ECO:0000256" key="6">
    <source>
        <dbReference type="ARBA" id="ARBA00022807"/>
    </source>
</evidence>
<feature type="region of interest" description="Disordered" evidence="8">
    <location>
        <begin position="731"/>
        <end position="794"/>
    </location>
</feature>
<evidence type="ECO:0000256" key="2">
    <source>
        <dbReference type="ARBA" id="ARBA00012759"/>
    </source>
</evidence>
<feature type="coiled-coil region" evidence="7">
    <location>
        <begin position="994"/>
        <end position="1024"/>
    </location>
</feature>
<evidence type="ECO:0000256" key="3">
    <source>
        <dbReference type="ARBA" id="ARBA00022670"/>
    </source>
</evidence>
<organism evidence="10 11">
    <name type="scientific">Corynespora cassiicola Philippines</name>
    <dbReference type="NCBI Taxonomy" id="1448308"/>
    <lineage>
        <taxon>Eukaryota</taxon>
        <taxon>Fungi</taxon>
        <taxon>Dikarya</taxon>
        <taxon>Ascomycota</taxon>
        <taxon>Pezizomycotina</taxon>
        <taxon>Dothideomycetes</taxon>
        <taxon>Pleosporomycetidae</taxon>
        <taxon>Pleosporales</taxon>
        <taxon>Corynesporascaceae</taxon>
        <taxon>Corynespora</taxon>
    </lineage>
</organism>
<sequence length="1228" mass="138539">MAPAAGKTAPRLLQDLLSYDLRYEDRAGRNLLTTAPPHHDPSAPPAPAVPYRNCRHKLKSKPEQSQPPRPGEDPDHTTVYKIASFCDQCRYHFDLLVDFRDNGSKNTPCNPSYMMQPLHHFLHQPEDGDDIHEGFNSSSATRSYRFSCSMTKCPVELRIRISPPRITDHDITILTNPSNLRRRWEVSKELGGDRSDSTMARPVDAPDYLNTYLADSLNPSKGKSRIPFMNRKFLKTFGRDCDELLKRVGFTEAEEEEEDGSRVRVWYLPKPPPAGHPLEDSERNKIEDFRHELGRVIIRFPENERTGIRHTPVPPQSALHEIERALGCLNYEKVSGRVETRDSNHEEDHPYYAGLGAVGDFSDRLLLFSFNQQMRVDPANSPYYFECLQDLAVGRRSSDLQTQVAMFASNGYVNRKELSTAYRFFGIDPKHASSLNDDHIIGSFKSRLPDISPLMAVDARKHLKLIGVARNSDRIKQEASDAIQSYEQALSWLDLDAGQPDDFVTTMYTLKIQDNASTIETARKAVSIIAEHRGSQRLRDFLLNGSMDDAEMDAGEAYALLGLSDRTVQIDIEILRFQVGAEQESKPESTAKYQQAFEVVCRDQKERFGNASGIQPRSARKYPLDTWPVGFQNIGNTCYLNSVLQFLFTIKPLRDMVLECDKHMQDVTAEALESKRVGRSSVTAEKVEKAQRFVRELQKLFEHMITASTDAVRPERDLAALALTKESTVGRKPVENNAGHSGLGELEGQPILGPSLPPKAGEFKTDSPADSVMGDGDAAHSNAAAADDDAKSNTSMTAMDLSNSVDELNPVADSRPEPPSRPPPVPPRPQTQAQTEPSLKDIEFSAEQQDAAEIMNNIFDLLSCAFKGDDVMEDGEQLDLIKQLFFSDITTVREAKGKRVEKSDIQDNIHISTKARDRPLWAALDDEFTLDQLDDGSTKFEFIANASPIQIINVRRLQFEGGKSVKDQSHVGLDKVLYLDRYLKETKSLSAKQLEERRNRQWELQKKLQELEAHRRSLSETETKNLDLAGTVDSAVEFLEDISKEVGEEHHDLGGDTQLDPQEPDSSNLCETMRNRAKGIRKQIEDLDAPMKQVEEEINSVFADCKDHPYRIHAVFMHRGGAAGGHYWIFIYDFKQNIWRKYNDEQVDEVDEAEVFKHDTAPNPATSTGIIFIRDNMVQDLTESVYRIPSDTDVPMQDVEEEMPPLASMDAEIPRYKDVQVINGVEKE</sequence>
<dbReference type="EMBL" id="KZ678141">
    <property type="protein sequence ID" value="PSN62552.1"/>
    <property type="molecule type" value="Genomic_DNA"/>
</dbReference>
<feature type="region of interest" description="Disordered" evidence="8">
    <location>
        <begin position="807"/>
        <end position="837"/>
    </location>
</feature>
<reference evidence="10 11" key="1">
    <citation type="journal article" date="2018" name="Front. Microbiol.">
        <title>Genome-Wide Analysis of Corynespora cassiicola Leaf Fall Disease Putative Effectors.</title>
        <authorList>
            <person name="Lopez D."/>
            <person name="Ribeiro S."/>
            <person name="Label P."/>
            <person name="Fumanal B."/>
            <person name="Venisse J.S."/>
            <person name="Kohler A."/>
            <person name="de Oliveira R.R."/>
            <person name="Labutti K."/>
            <person name="Lipzen A."/>
            <person name="Lail K."/>
            <person name="Bauer D."/>
            <person name="Ohm R.A."/>
            <person name="Barry K.W."/>
            <person name="Spatafora J."/>
            <person name="Grigoriev I.V."/>
            <person name="Martin F.M."/>
            <person name="Pujade-Renaud V."/>
        </authorList>
    </citation>
    <scope>NUCLEOTIDE SEQUENCE [LARGE SCALE GENOMIC DNA]</scope>
    <source>
        <strain evidence="10 11">Philippines</strain>
    </source>
</reference>
<keyword evidence="7" id="KW-0175">Coiled coil</keyword>
<feature type="region of interest" description="Disordered" evidence="8">
    <location>
        <begin position="1049"/>
        <end position="1069"/>
    </location>
</feature>
<dbReference type="AlphaFoldDB" id="A0A2T2NAT0"/>
<dbReference type="InterPro" id="IPR044635">
    <property type="entry name" value="UBP14-like"/>
</dbReference>
<accession>A0A2T2NAT0</accession>
<dbReference type="SUPFAM" id="SSF54001">
    <property type="entry name" value="Cysteine proteinases"/>
    <property type="match status" value="1"/>
</dbReference>
<dbReference type="GO" id="GO:0043161">
    <property type="term" value="P:proteasome-mediated ubiquitin-dependent protein catabolic process"/>
    <property type="evidence" value="ECO:0007669"/>
    <property type="project" value="InterPro"/>
</dbReference>
<proteinExistence type="predicted"/>
<dbReference type="InterPro" id="IPR018200">
    <property type="entry name" value="USP_CS"/>
</dbReference>
<dbReference type="GO" id="GO:0070628">
    <property type="term" value="F:proteasome binding"/>
    <property type="evidence" value="ECO:0007669"/>
    <property type="project" value="TreeGrafter"/>
</dbReference>
<dbReference type="Proteomes" id="UP000240883">
    <property type="component" value="Unassembled WGS sequence"/>
</dbReference>
<dbReference type="GO" id="GO:0016579">
    <property type="term" value="P:protein deubiquitination"/>
    <property type="evidence" value="ECO:0007669"/>
    <property type="project" value="InterPro"/>
</dbReference>
<dbReference type="Pfam" id="PF00443">
    <property type="entry name" value="UCH"/>
    <property type="match status" value="1"/>
</dbReference>
<dbReference type="STRING" id="1448308.A0A2T2NAT0"/>
<dbReference type="PROSITE" id="PS50235">
    <property type="entry name" value="USP_3"/>
    <property type="match status" value="1"/>
</dbReference>
<keyword evidence="11" id="KW-1185">Reference proteome</keyword>
<evidence type="ECO:0000256" key="1">
    <source>
        <dbReference type="ARBA" id="ARBA00000707"/>
    </source>
</evidence>